<dbReference type="InterPro" id="IPR000792">
    <property type="entry name" value="Tscrpt_reg_LuxR_C"/>
</dbReference>
<evidence type="ECO:0000256" key="1">
    <source>
        <dbReference type="ARBA" id="ARBA00022741"/>
    </source>
</evidence>
<keyword evidence="5" id="KW-1185">Reference proteome</keyword>
<dbReference type="Pfam" id="PF13191">
    <property type="entry name" value="AAA_16"/>
    <property type="match status" value="1"/>
</dbReference>
<dbReference type="PROSITE" id="PS50043">
    <property type="entry name" value="HTH_LUXR_2"/>
    <property type="match status" value="1"/>
</dbReference>
<dbReference type="InterPro" id="IPR027417">
    <property type="entry name" value="P-loop_NTPase"/>
</dbReference>
<evidence type="ECO:0000259" key="3">
    <source>
        <dbReference type="PROSITE" id="PS50043"/>
    </source>
</evidence>
<dbReference type="Gene3D" id="3.40.50.300">
    <property type="entry name" value="P-loop containing nucleotide triphosphate hydrolases"/>
    <property type="match status" value="1"/>
</dbReference>
<dbReference type="PANTHER" id="PTHR16305:SF35">
    <property type="entry name" value="TRANSCRIPTIONAL ACTIVATOR DOMAIN"/>
    <property type="match status" value="1"/>
</dbReference>
<dbReference type="EMBL" id="BAAARW010000012">
    <property type="protein sequence ID" value="GAA2418299.1"/>
    <property type="molecule type" value="Genomic_DNA"/>
</dbReference>
<evidence type="ECO:0000313" key="5">
    <source>
        <dbReference type="Proteomes" id="UP001501231"/>
    </source>
</evidence>
<keyword evidence="1" id="KW-0547">Nucleotide-binding</keyword>
<dbReference type="CDD" id="cd06170">
    <property type="entry name" value="LuxR_C_like"/>
    <property type="match status" value="1"/>
</dbReference>
<dbReference type="PANTHER" id="PTHR16305">
    <property type="entry name" value="TESTICULAR SOLUBLE ADENYLYL CYCLASE"/>
    <property type="match status" value="1"/>
</dbReference>
<reference evidence="4 5" key="1">
    <citation type="journal article" date="2019" name="Int. J. Syst. Evol. Microbiol.">
        <title>The Global Catalogue of Microorganisms (GCM) 10K type strain sequencing project: providing services to taxonomists for standard genome sequencing and annotation.</title>
        <authorList>
            <consortium name="The Broad Institute Genomics Platform"/>
            <consortium name="The Broad Institute Genome Sequencing Center for Infectious Disease"/>
            <person name="Wu L."/>
            <person name="Ma J."/>
        </authorList>
    </citation>
    <scope>NUCLEOTIDE SEQUENCE [LARGE SCALE GENOMIC DNA]</scope>
    <source>
        <strain evidence="4 5">JCM 3325</strain>
    </source>
</reference>
<proteinExistence type="predicted"/>
<dbReference type="Proteomes" id="UP001501231">
    <property type="component" value="Unassembled WGS sequence"/>
</dbReference>
<feature type="domain" description="HTH luxR-type" evidence="3">
    <location>
        <begin position="827"/>
        <end position="892"/>
    </location>
</feature>
<dbReference type="SUPFAM" id="SSF46894">
    <property type="entry name" value="C-terminal effector domain of the bipartite response regulators"/>
    <property type="match status" value="1"/>
</dbReference>
<accession>A0ABN3IZF4</accession>
<gene>
    <name evidence="4" type="ORF">GCM10010191_31270</name>
</gene>
<dbReference type="RefSeq" id="WP_344589687.1">
    <property type="nucleotide sequence ID" value="NZ_BAAARW010000012.1"/>
</dbReference>
<protein>
    <recommendedName>
        <fullName evidence="3">HTH luxR-type domain-containing protein</fullName>
    </recommendedName>
</protein>
<keyword evidence="2" id="KW-0067">ATP-binding</keyword>
<sequence>MAASPPLPPGGWPFVGRTAELAAARSALLDPSRSGSVLVGDAGVGKSWLAAKVAADLDPGRNLVVRAKATQAAARIPYGALAHLLPAGPDRGGEPRLVPEQALGPRRRLVVAVDDAHSLDPASAALIADLLERGEARLLATARTGARAPGRLAAFWDERVGDAERRVHRLELGPLGHAQTARLLEAAVGGQVEDAGARRMWRITGGNPLFLRELVLAGMLTESGGVWRCAPGPTLTPRLRELIEARIGALDDRERRALEYLSLGEPMDTALLRRLAGPETIDRLTVRQLVTIAGEPTDSAPGLRLRLAHPLYGEAVRSGLGTLSTRTRLRHLADALEETGPRRRQDVLRLATWRLDSGGDTDPDLLLRAARIAWAGLALEPAARLASAALHAYLSRPGRRPGSAGEAAALLAVVLHFSDRDDEADAALREVAGRLRDDRERGLHAGARALVLAWGLARDRDAETVLAEAAATIGDPAWRQHVHSLAGWIALFAGRVADGLAAVERSRALGPAPAAIAAQTDAAEALLRAYDGHHSLAVAVARASMDDQARWRDEVPIVMTALTHARTVAHLFAGEPADGLAGAAQGLDLVAEFGRGNRIEASFSGWRAHLHRLRGELAEAVRWARDGTVKIGERSTMFAGLCFGELACAAAQLGRAGEAEEALRRGEDLARPAWLGVEFSLALARPWVLAARGQSAEAVTAALAAADDAEARGLRGYAMLALDDAVRLGAAGRAAGRLAALAGEMDGFLAPLCARRAAAAAGADGPALAAASASFEELGMSLHAAEAAAQAAAAYEAAGEDRAAAGATARARTLAGRCGNPVTPALAPLAAPQLTSRQRQIAQLAAQGLSNREIADRLSISIRTVGNHLVMIYERLGTSDRESLAHLFTTTDNTP</sequence>
<dbReference type="PRINTS" id="PR00038">
    <property type="entry name" value="HTHLUXR"/>
</dbReference>
<comment type="caution">
    <text evidence="4">The sequence shown here is derived from an EMBL/GenBank/DDBJ whole genome shotgun (WGS) entry which is preliminary data.</text>
</comment>
<evidence type="ECO:0000256" key="2">
    <source>
        <dbReference type="ARBA" id="ARBA00022840"/>
    </source>
</evidence>
<dbReference type="InterPro" id="IPR016032">
    <property type="entry name" value="Sig_transdc_resp-reg_C-effctor"/>
</dbReference>
<dbReference type="Pfam" id="PF00196">
    <property type="entry name" value="GerE"/>
    <property type="match status" value="1"/>
</dbReference>
<dbReference type="SUPFAM" id="SSF52540">
    <property type="entry name" value="P-loop containing nucleoside triphosphate hydrolases"/>
    <property type="match status" value="1"/>
</dbReference>
<evidence type="ECO:0000313" key="4">
    <source>
        <dbReference type="EMBL" id="GAA2418299.1"/>
    </source>
</evidence>
<organism evidence="4 5">
    <name type="scientific">Actinomadura vinacea</name>
    <dbReference type="NCBI Taxonomy" id="115336"/>
    <lineage>
        <taxon>Bacteria</taxon>
        <taxon>Bacillati</taxon>
        <taxon>Actinomycetota</taxon>
        <taxon>Actinomycetes</taxon>
        <taxon>Streptosporangiales</taxon>
        <taxon>Thermomonosporaceae</taxon>
        <taxon>Actinomadura</taxon>
    </lineage>
</organism>
<dbReference type="InterPro" id="IPR036388">
    <property type="entry name" value="WH-like_DNA-bd_sf"/>
</dbReference>
<dbReference type="SMART" id="SM00421">
    <property type="entry name" value="HTH_LUXR"/>
    <property type="match status" value="1"/>
</dbReference>
<dbReference type="InterPro" id="IPR041664">
    <property type="entry name" value="AAA_16"/>
</dbReference>
<dbReference type="SMART" id="SM00382">
    <property type="entry name" value="AAA"/>
    <property type="match status" value="1"/>
</dbReference>
<name>A0ABN3IZF4_9ACTN</name>
<dbReference type="Gene3D" id="1.10.10.10">
    <property type="entry name" value="Winged helix-like DNA-binding domain superfamily/Winged helix DNA-binding domain"/>
    <property type="match status" value="1"/>
</dbReference>
<dbReference type="InterPro" id="IPR003593">
    <property type="entry name" value="AAA+_ATPase"/>
</dbReference>